<dbReference type="CDD" id="cd23763">
    <property type="entry name" value="ASKHA_ATPase_ROK"/>
    <property type="match status" value="1"/>
</dbReference>
<dbReference type="Proteomes" id="UP000078272">
    <property type="component" value="Unassembled WGS sequence"/>
</dbReference>
<evidence type="ECO:0008006" key="4">
    <source>
        <dbReference type="Google" id="ProtNLM"/>
    </source>
</evidence>
<dbReference type="InterPro" id="IPR043129">
    <property type="entry name" value="ATPase_NBD"/>
</dbReference>
<dbReference type="Gene3D" id="1.10.10.10">
    <property type="entry name" value="Winged helix-like DNA-binding domain superfamily/Winged helix DNA-binding domain"/>
    <property type="match status" value="1"/>
</dbReference>
<dbReference type="EMBL" id="LDPZ01000009">
    <property type="protein sequence ID" value="KTQ97427.1"/>
    <property type="molecule type" value="Genomic_DNA"/>
</dbReference>
<comment type="caution">
    <text evidence="2">The sequence shown here is derived from an EMBL/GenBank/DDBJ whole genome shotgun (WGS) entry which is preliminary data.</text>
</comment>
<dbReference type="STRING" id="401562.NS365_16765"/>
<dbReference type="Pfam" id="PF13412">
    <property type="entry name" value="HTH_24"/>
    <property type="match status" value="1"/>
</dbReference>
<sequence length="407" mass="42552">MLSLAAPLSDTSLASLTACGSVLRTVAAAGEGISRAALAEATNLSRMTLAQRLSALQAAGLVREEGSAVPSGGRPTRLLGLDPGAGVLLTADMGETHMRLAVTDLAPAVLIQELVPFSIADGPEAAMERLAMGFGRLLADLDGRRFVAAVGLSLPAPVDHRLGRVYGPSILTGWDDFPLGDWLRERYDAPVAAENDVNLLAIFEHRRLPERPDDFLFVKMGTGIGSGIVANGRLQRGARGASGDIGHMQFLEPGAPLCRCGKIGCFEARAAGWALARDLRAQGLEARDARDVIAHVEAGRPEALALVRAAGAAAGEALGHVVAVLNPERIVIGGTLARAGEVLLRPIRETVARRCLPLAVRDLTITAALPVPEASLIGAAHCARELALSSAGADPFLARYRQWLEAA</sequence>
<dbReference type="PATRIC" id="fig|401562.3.peg.5113"/>
<dbReference type="InterPro" id="IPR036390">
    <property type="entry name" value="WH_DNA-bd_sf"/>
</dbReference>
<dbReference type="SUPFAM" id="SSF53067">
    <property type="entry name" value="Actin-like ATPase domain"/>
    <property type="match status" value="1"/>
</dbReference>
<dbReference type="InterPro" id="IPR000600">
    <property type="entry name" value="ROK"/>
</dbReference>
<name>A0A175RC82_9HYPH</name>
<reference evidence="2 3" key="1">
    <citation type="journal article" date="2016" name="Front. Microbiol.">
        <title>Genomic Resource of Rice Seed Associated Bacteria.</title>
        <authorList>
            <person name="Midha S."/>
            <person name="Bansal K."/>
            <person name="Sharma S."/>
            <person name="Kumar N."/>
            <person name="Patil P.P."/>
            <person name="Chaudhry V."/>
            <person name="Patil P.B."/>
        </authorList>
    </citation>
    <scope>NUCLEOTIDE SEQUENCE [LARGE SCALE GENOMIC DNA]</scope>
    <source>
        <strain evidence="2 3">NS226</strain>
    </source>
</reference>
<gene>
    <name evidence="2" type="ORF">NS226_04520</name>
</gene>
<dbReference type="PROSITE" id="PS01125">
    <property type="entry name" value="ROK"/>
    <property type="match status" value="1"/>
</dbReference>
<dbReference type="AlphaFoldDB" id="A0A175RC82"/>
<evidence type="ECO:0000313" key="3">
    <source>
        <dbReference type="Proteomes" id="UP000078272"/>
    </source>
</evidence>
<proteinExistence type="inferred from homology"/>
<dbReference type="InterPro" id="IPR049874">
    <property type="entry name" value="ROK_cs"/>
</dbReference>
<evidence type="ECO:0000313" key="2">
    <source>
        <dbReference type="EMBL" id="KTQ97427.1"/>
    </source>
</evidence>
<protein>
    <recommendedName>
        <fullName evidence="4">ROK family transcriptional regulator</fullName>
    </recommendedName>
</protein>
<dbReference type="SUPFAM" id="SSF46785">
    <property type="entry name" value="Winged helix' DNA-binding domain"/>
    <property type="match status" value="1"/>
</dbReference>
<comment type="similarity">
    <text evidence="1">Belongs to the ROK (NagC/XylR) family.</text>
</comment>
<dbReference type="PANTHER" id="PTHR18964:SF173">
    <property type="entry name" value="GLUCOKINASE"/>
    <property type="match status" value="1"/>
</dbReference>
<accession>A0A175RC82</accession>
<dbReference type="InterPro" id="IPR036388">
    <property type="entry name" value="WH-like_DNA-bd_sf"/>
</dbReference>
<organism evidence="2 3">
    <name type="scientific">Aureimonas ureilytica</name>
    <dbReference type="NCBI Taxonomy" id="401562"/>
    <lineage>
        <taxon>Bacteria</taxon>
        <taxon>Pseudomonadati</taxon>
        <taxon>Pseudomonadota</taxon>
        <taxon>Alphaproteobacteria</taxon>
        <taxon>Hyphomicrobiales</taxon>
        <taxon>Aurantimonadaceae</taxon>
        <taxon>Aureimonas</taxon>
    </lineage>
</organism>
<evidence type="ECO:0000256" key="1">
    <source>
        <dbReference type="ARBA" id="ARBA00006479"/>
    </source>
</evidence>
<dbReference type="Pfam" id="PF00480">
    <property type="entry name" value="ROK"/>
    <property type="match status" value="1"/>
</dbReference>
<dbReference type="PANTHER" id="PTHR18964">
    <property type="entry name" value="ROK (REPRESSOR, ORF, KINASE) FAMILY"/>
    <property type="match status" value="1"/>
</dbReference>
<dbReference type="Gene3D" id="3.30.420.40">
    <property type="match status" value="2"/>
</dbReference>